<protein>
    <recommendedName>
        <fullName evidence="4">Glycosyltransferase RgtA/B/C/D-like domain-containing protein</fullName>
    </recommendedName>
</protein>
<dbReference type="eggNOG" id="ENOG5033S45">
    <property type="taxonomic scope" value="Bacteria"/>
</dbReference>
<organism evidence="2 3">
    <name type="scientific">Chryseobacterium luteum</name>
    <dbReference type="NCBI Taxonomy" id="421531"/>
    <lineage>
        <taxon>Bacteria</taxon>
        <taxon>Pseudomonadati</taxon>
        <taxon>Bacteroidota</taxon>
        <taxon>Flavobacteriia</taxon>
        <taxon>Flavobacteriales</taxon>
        <taxon>Weeksellaceae</taxon>
        <taxon>Chryseobacterium group</taxon>
        <taxon>Chryseobacterium</taxon>
    </lineage>
</organism>
<evidence type="ECO:0000256" key="1">
    <source>
        <dbReference type="SAM" id="Phobius"/>
    </source>
</evidence>
<gene>
    <name evidence="2" type="ORF">IX38_19555</name>
</gene>
<dbReference type="Proteomes" id="UP000028703">
    <property type="component" value="Unassembled WGS sequence"/>
</dbReference>
<feature type="transmembrane region" description="Helical" evidence="1">
    <location>
        <begin position="104"/>
        <end position="132"/>
    </location>
</feature>
<sequence length="438" mass="50658">MKLKEKNIQIAMVIITVMMTILRFILNEKGRVNPDSIRFMRFAHVLPTIDNTTTPIGYPFSIRLFTFLGFDEFWGSKALGIAAYLFVIYFCWKKKFYRPEAIAVCGLFSFVSLFAYTMSEALIIPFVFLFLYTASQIITGKLENGKAVFYLSLSLISLYNIRYSALFFIGGTGLYGLIFWRKKYSSVFIISGVIGILFVGAYKFLFIDYFNENYIKQALSVGIHPTSKLLKELIQGLATSFNPFIHIADPRGSFINYGIYGIGALNIFLMIYLFVKNKLSETEYFFTIISISGILCSYFVQYFYSVIPLDYRIIGPFIIPVWLIYFNRLFRIFNTKTYLVTALSLLSGLVFTWLSKGNYLENRKAAADFLKSEKLDKVPIQFFILKEENLEKIQVAELLSTVNSDITLTFRPEDTLRRTTLTRYKVLQKIKINKNKYQ</sequence>
<evidence type="ECO:0008006" key="4">
    <source>
        <dbReference type="Google" id="ProtNLM"/>
    </source>
</evidence>
<feature type="transmembrane region" description="Helical" evidence="1">
    <location>
        <begin position="187"/>
        <end position="207"/>
    </location>
</feature>
<reference evidence="2 3" key="1">
    <citation type="submission" date="2014-07" db="EMBL/GenBank/DDBJ databases">
        <title>Genome of Chryseobacterium luteum DSM 18605.</title>
        <authorList>
            <person name="Stropko S.J."/>
            <person name="Pipes S.E."/>
            <person name="Newman J.D."/>
        </authorList>
    </citation>
    <scope>NUCLEOTIDE SEQUENCE [LARGE SCALE GENOMIC DNA]</scope>
    <source>
        <strain evidence="2 3">DSM 18605</strain>
    </source>
</reference>
<dbReference type="RefSeq" id="WP_034707444.1">
    <property type="nucleotide sequence ID" value="NZ_JPRO01000023.1"/>
</dbReference>
<keyword evidence="1" id="KW-0472">Membrane</keyword>
<feature type="transmembrane region" description="Helical" evidence="1">
    <location>
        <begin position="161"/>
        <end position="180"/>
    </location>
</feature>
<dbReference type="STRING" id="421531.IX38_19555"/>
<name>A0A085Z0A5_9FLAO</name>
<feature type="transmembrane region" description="Helical" evidence="1">
    <location>
        <begin position="73"/>
        <end position="92"/>
    </location>
</feature>
<feature type="transmembrane region" description="Helical" evidence="1">
    <location>
        <begin position="7"/>
        <end position="26"/>
    </location>
</feature>
<feature type="transmembrane region" description="Helical" evidence="1">
    <location>
        <begin position="254"/>
        <end position="275"/>
    </location>
</feature>
<dbReference type="OrthoDB" id="1221281at2"/>
<evidence type="ECO:0000313" key="2">
    <source>
        <dbReference type="EMBL" id="KFE97868.1"/>
    </source>
</evidence>
<keyword evidence="1" id="KW-1133">Transmembrane helix</keyword>
<keyword evidence="1" id="KW-0812">Transmembrane</keyword>
<feature type="transmembrane region" description="Helical" evidence="1">
    <location>
        <begin position="284"/>
        <end position="307"/>
    </location>
</feature>
<proteinExistence type="predicted"/>
<accession>A0A085Z0A5</accession>
<comment type="caution">
    <text evidence="2">The sequence shown here is derived from an EMBL/GenBank/DDBJ whole genome shotgun (WGS) entry which is preliminary data.</text>
</comment>
<keyword evidence="3" id="KW-1185">Reference proteome</keyword>
<feature type="transmembrane region" description="Helical" evidence="1">
    <location>
        <begin position="337"/>
        <end position="354"/>
    </location>
</feature>
<feature type="transmembrane region" description="Helical" evidence="1">
    <location>
        <begin position="313"/>
        <end position="330"/>
    </location>
</feature>
<dbReference type="AlphaFoldDB" id="A0A085Z0A5"/>
<evidence type="ECO:0000313" key="3">
    <source>
        <dbReference type="Proteomes" id="UP000028703"/>
    </source>
</evidence>
<dbReference type="EMBL" id="JPRO01000023">
    <property type="protein sequence ID" value="KFE97868.1"/>
    <property type="molecule type" value="Genomic_DNA"/>
</dbReference>